<evidence type="ECO:0000313" key="2">
    <source>
        <dbReference type="EMBL" id="KAF5229462.1"/>
    </source>
</evidence>
<comment type="caution">
    <text evidence="2">The sequence shown here is derived from an EMBL/GenBank/DDBJ whole genome shotgun (WGS) entry which is preliminary data.</text>
</comment>
<dbReference type="SUPFAM" id="SSF54427">
    <property type="entry name" value="NTF2-like"/>
    <property type="match status" value="1"/>
</dbReference>
<dbReference type="AlphaFoldDB" id="A0A8H5DN92"/>
<dbReference type="Gene3D" id="3.10.450.50">
    <property type="match status" value="1"/>
</dbReference>
<dbReference type="Proteomes" id="UP000573603">
    <property type="component" value="Unassembled WGS sequence"/>
</dbReference>
<dbReference type="EMBL" id="JABEVY010000582">
    <property type="protein sequence ID" value="KAF5229462.1"/>
    <property type="molecule type" value="Genomic_DNA"/>
</dbReference>
<evidence type="ECO:0008006" key="4">
    <source>
        <dbReference type="Google" id="ProtNLM"/>
    </source>
</evidence>
<evidence type="ECO:0000256" key="1">
    <source>
        <dbReference type="SAM" id="SignalP"/>
    </source>
</evidence>
<dbReference type="InterPro" id="IPR032710">
    <property type="entry name" value="NTF2-like_dom_sf"/>
</dbReference>
<keyword evidence="3" id="KW-1185">Reference proteome</keyword>
<evidence type="ECO:0000313" key="3">
    <source>
        <dbReference type="Proteomes" id="UP000573603"/>
    </source>
</evidence>
<keyword evidence="1" id="KW-0732">Signal</keyword>
<reference evidence="2 3" key="1">
    <citation type="journal article" date="2020" name="BMC Genomics">
        <title>Correction to: Identification and distribution of gene clusters required for synthesis of sphingolipid metabolism inhibitors in diverse species of the filamentous fungus Fusarium.</title>
        <authorList>
            <person name="Kim H.S."/>
            <person name="Lohmar J.M."/>
            <person name="Busman M."/>
            <person name="Brown D.W."/>
            <person name="Naumann T.A."/>
            <person name="Divon H.H."/>
            <person name="Lysoe E."/>
            <person name="Uhlig S."/>
            <person name="Proctor R.H."/>
        </authorList>
    </citation>
    <scope>NUCLEOTIDE SEQUENCE [LARGE SCALE GENOMIC DNA]</scope>
    <source>
        <strain evidence="2 3">NRRL 25214</strain>
    </source>
</reference>
<gene>
    <name evidence="2" type="ORF">FANTH_14196</name>
</gene>
<organism evidence="2 3">
    <name type="scientific">Fusarium anthophilum</name>
    <dbReference type="NCBI Taxonomy" id="48485"/>
    <lineage>
        <taxon>Eukaryota</taxon>
        <taxon>Fungi</taxon>
        <taxon>Dikarya</taxon>
        <taxon>Ascomycota</taxon>
        <taxon>Pezizomycotina</taxon>
        <taxon>Sordariomycetes</taxon>
        <taxon>Hypocreomycetidae</taxon>
        <taxon>Hypocreales</taxon>
        <taxon>Nectriaceae</taxon>
        <taxon>Fusarium</taxon>
        <taxon>Fusarium fujikuroi species complex</taxon>
    </lineage>
</organism>
<sequence>MRFLNAILFLAASIAQAAQAAGGPAGDVIDIRQTTTLPPPPPCQPLVPPPCEAETEKRFKKFANAFIVTKNITEAFTYISAGYIVSDLVHTFHAHCLRRNQNHNPLAKNGSESAWNILSPIWPSINLTVLRTTFRGNMGWLNYNASRIGEVVDRFRWDAGCIVEHWDQGEKFPSFRV</sequence>
<feature type="signal peptide" evidence="1">
    <location>
        <begin position="1"/>
        <end position="20"/>
    </location>
</feature>
<protein>
    <recommendedName>
        <fullName evidence="4">SSCRP protein</fullName>
    </recommendedName>
</protein>
<proteinExistence type="predicted"/>
<feature type="chain" id="PRO_5034705911" description="SSCRP protein" evidence="1">
    <location>
        <begin position="21"/>
        <end position="177"/>
    </location>
</feature>
<name>A0A8H5DN92_9HYPO</name>
<accession>A0A8H5DN92</accession>